<reference evidence="3" key="1">
    <citation type="submission" date="2018-10" db="EMBL/GenBank/DDBJ databases">
        <title>Hidden diversity of soil giant viruses.</title>
        <authorList>
            <person name="Schulz F."/>
            <person name="Alteio L."/>
            <person name="Goudeau D."/>
            <person name="Ryan E.M."/>
            <person name="Malmstrom R.R."/>
            <person name="Blanchard J."/>
            <person name="Woyke T."/>
        </authorList>
    </citation>
    <scope>NUCLEOTIDE SEQUENCE</scope>
    <source>
        <strain evidence="3">FNV1</strain>
    </source>
</reference>
<gene>
    <name evidence="3" type="ORF">Faunusvirus20_6</name>
</gene>
<keyword evidence="2" id="KW-0040">ANK repeat</keyword>
<dbReference type="PANTHER" id="PTHR24198:SF165">
    <property type="entry name" value="ANKYRIN REPEAT-CONTAINING PROTEIN-RELATED"/>
    <property type="match status" value="1"/>
</dbReference>
<accession>A0A3G5A0Y3</accession>
<dbReference type="SMART" id="SM00248">
    <property type="entry name" value="ANK"/>
    <property type="match status" value="4"/>
</dbReference>
<dbReference type="PROSITE" id="PS50088">
    <property type="entry name" value="ANK_REPEAT"/>
    <property type="match status" value="1"/>
</dbReference>
<dbReference type="Gene3D" id="1.25.40.20">
    <property type="entry name" value="Ankyrin repeat-containing domain"/>
    <property type="match status" value="1"/>
</dbReference>
<dbReference type="PANTHER" id="PTHR24198">
    <property type="entry name" value="ANKYRIN REPEAT AND PROTEIN KINASE DOMAIN-CONTAINING PROTEIN"/>
    <property type="match status" value="1"/>
</dbReference>
<name>A0A3G5A0Y3_9VIRU</name>
<evidence type="ECO:0000256" key="1">
    <source>
        <dbReference type="ARBA" id="ARBA00022737"/>
    </source>
</evidence>
<keyword evidence="1" id="KW-0677">Repeat</keyword>
<dbReference type="EMBL" id="MK072151">
    <property type="protein sequence ID" value="AYV79523.1"/>
    <property type="molecule type" value="Genomic_DNA"/>
</dbReference>
<evidence type="ECO:0000313" key="3">
    <source>
        <dbReference type="EMBL" id="AYV79523.1"/>
    </source>
</evidence>
<dbReference type="InterPro" id="IPR002110">
    <property type="entry name" value="Ankyrin_rpt"/>
</dbReference>
<dbReference type="Pfam" id="PF12796">
    <property type="entry name" value="Ank_2"/>
    <property type="match status" value="1"/>
</dbReference>
<evidence type="ECO:0000256" key="2">
    <source>
        <dbReference type="ARBA" id="ARBA00023043"/>
    </source>
</evidence>
<dbReference type="PROSITE" id="PS50297">
    <property type="entry name" value="ANK_REP_REGION"/>
    <property type="match status" value="1"/>
</dbReference>
<sequence length="302" mass="33990">MGNAFGAYYNGVIDIFSNQDTVYDRFIAILDRKKLYGANNVLIEADAIKFINAYSDFLFTLPPYDDSFGSLYGYSDIHCTHKITPLVAAIKAHYTQLTKLIIDKIYDISPNKLHVLDAVDDYNNNALMHAVFNEDLNIVNYLLAAGANPNITNKNEYTAVLYASLYGNNDLVELLCAYHVDLDVVDKYNMTALKYAVSRGYDDVALTLIDAGACISIDYSFAIDSSTPSEVRVELNPDRVSPMKISRGSTDYFPLHIVKHIQYRCRRIILETMDTAADTAIYNCFHKTRPVGIVDMICEYIV</sequence>
<protein>
    <submittedName>
        <fullName evidence="3">Putative ankyrin repeat and SOCS box protein 15 isoform X1</fullName>
    </submittedName>
</protein>
<dbReference type="SUPFAM" id="SSF48403">
    <property type="entry name" value="Ankyrin repeat"/>
    <property type="match status" value="1"/>
</dbReference>
<proteinExistence type="predicted"/>
<organism evidence="3">
    <name type="scientific">Faunusvirus sp</name>
    <dbReference type="NCBI Taxonomy" id="2487766"/>
    <lineage>
        <taxon>Viruses</taxon>
        <taxon>Varidnaviria</taxon>
        <taxon>Bamfordvirae</taxon>
        <taxon>Nucleocytoviricota</taxon>
        <taxon>Megaviricetes</taxon>
        <taxon>Imitervirales</taxon>
        <taxon>Mimiviridae</taxon>
    </lineage>
</organism>
<dbReference type="InterPro" id="IPR036770">
    <property type="entry name" value="Ankyrin_rpt-contain_sf"/>
</dbReference>